<evidence type="ECO:0000256" key="4">
    <source>
        <dbReference type="ARBA" id="ARBA00022771"/>
    </source>
</evidence>
<evidence type="ECO:0000259" key="10">
    <source>
        <dbReference type="PROSITE" id="PS50157"/>
    </source>
</evidence>
<keyword evidence="8" id="KW-0175">Coiled coil</keyword>
<name>A0A6P7J236_9TELE</name>
<feature type="domain" description="C2H2-type" evidence="10">
    <location>
        <begin position="283"/>
        <end position="310"/>
    </location>
</feature>
<dbReference type="PROSITE" id="PS00028">
    <property type="entry name" value="ZINC_FINGER_C2H2_1"/>
    <property type="match status" value="4"/>
</dbReference>
<evidence type="ECO:0000313" key="11">
    <source>
        <dbReference type="Proteomes" id="UP000515145"/>
    </source>
</evidence>
<keyword evidence="2" id="KW-0479">Metal-binding</keyword>
<dbReference type="GeneID" id="114441732"/>
<keyword evidence="6" id="KW-0539">Nucleus</keyword>
<dbReference type="AlphaFoldDB" id="A0A6P7J236"/>
<dbReference type="FunFam" id="3.30.160.60:FF:002343">
    <property type="entry name" value="Zinc finger protein 33A"/>
    <property type="match status" value="2"/>
</dbReference>
<dbReference type="GO" id="GO:0008270">
    <property type="term" value="F:zinc ion binding"/>
    <property type="evidence" value="ECO:0007669"/>
    <property type="project" value="UniProtKB-KW"/>
</dbReference>
<feature type="domain" description="C2H2-type" evidence="10">
    <location>
        <begin position="227"/>
        <end position="254"/>
    </location>
</feature>
<dbReference type="FunFam" id="3.30.160.60:FF:000417">
    <property type="entry name" value="Zinc finger protein"/>
    <property type="match status" value="1"/>
</dbReference>
<feature type="domain" description="C2H2-type" evidence="10">
    <location>
        <begin position="311"/>
        <end position="338"/>
    </location>
</feature>
<feature type="compositionally biased region" description="Basic and acidic residues" evidence="9">
    <location>
        <begin position="183"/>
        <end position="195"/>
    </location>
</feature>
<evidence type="ECO:0000256" key="6">
    <source>
        <dbReference type="ARBA" id="ARBA00023242"/>
    </source>
</evidence>
<dbReference type="PANTHER" id="PTHR16515">
    <property type="entry name" value="PR DOMAIN ZINC FINGER PROTEIN"/>
    <property type="match status" value="1"/>
</dbReference>
<dbReference type="PANTHER" id="PTHR16515:SF66">
    <property type="entry name" value="C2H2-TYPE DOMAIN-CONTAINING PROTEIN"/>
    <property type="match status" value="1"/>
</dbReference>
<evidence type="ECO:0000256" key="3">
    <source>
        <dbReference type="ARBA" id="ARBA00022737"/>
    </source>
</evidence>
<keyword evidence="3" id="KW-0677">Repeat</keyword>
<sequence length="338" mass="39414">MDSVDCLRHYVNERLAVAAEEIFKAFEETIVEYEEEISRQRRLLDISWKSKIKLRKIEFHQQHYDDDDDGDEEEEEEILEDQQLYNQDTDSSLDQEEPEPAQFKEEQEELCISQNGAQLALKQEPEFFMLAHVHNDHGDIQALYLGGAHVADSADNTPFKSSEFPETNTDHQVLPHNSYLAEAEDHRQEEREDSATKPQRKHHTNKSHSVINSTTIQNSSTTNKKSLKCEFCGKVFKDRSKIVRHQRIHTGEKPYSCNICGKRFNQSSTLKVHKRIHTGERPYSCEFCEHRFADTSTMRRHLRTHTGEKPYICNICGKRFCDLSNLKKHSRIHAGEKN</sequence>
<evidence type="ECO:0000256" key="1">
    <source>
        <dbReference type="ARBA" id="ARBA00004123"/>
    </source>
</evidence>
<gene>
    <name evidence="12" type="primary">LOC114441732</name>
</gene>
<dbReference type="OrthoDB" id="6077919at2759"/>
<proteinExistence type="predicted"/>
<accession>A0A6P7J236</accession>
<dbReference type="InterPro" id="IPR050331">
    <property type="entry name" value="Zinc_finger"/>
</dbReference>
<dbReference type="Pfam" id="PF00096">
    <property type="entry name" value="zf-C2H2"/>
    <property type="match status" value="4"/>
</dbReference>
<dbReference type="InterPro" id="IPR013087">
    <property type="entry name" value="Znf_C2H2_type"/>
</dbReference>
<organism evidence="11 12">
    <name type="scientific">Parambassis ranga</name>
    <name type="common">Indian glassy fish</name>
    <dbReference type="NCBI Taxonomy" id="210632"/>
    <lineage>
        <taxon>Eukaryota</taxon>
        <taxon>Metazoa</taxon>
        <taxon>Chordata</taxon>
        <taxon>Craniata</taxon>
        <taxon>Vertebrata</taxon>
        <taxon>Euteleostomi</taxon>
        <taxon>Actinopterygii</taxon>
        <taxon>Neopterygii</taxon>
        <taxon>Teleostei</taxon>
        <taxon>Neoteleostei</taxon>
        <taxon>Acanthomorphata</taxon>
        <taxon>Ovalentaria</taxon>
        <taxon>Ambassidae</taxon>
        <taxon>Parambassis</taxon>
    </lineage>
</organism>
<feature type="domain" description="C2H2-type" evidence="10">
    <location>
        <begin position="255"/>
        <end position="282"/>
    </location>
</feature>
<dbReference type="SMART" id="SM00355">
    <property type="entry name" value="ZnF_C2H2"/>
    <property type="match status" value="4"/>
</dbReference>
<dbReference type="FunFam" id="3.30.160.60:FF:001818">
    <property type="entry name" value="GDNF-inducible zinc finger protein 1 isoform X1"/>
    <property type="match status" value="1"/>
</dbReference>
<dbReference type="InterPro" id="IPR036236">
    <property type="entry name" value="Znf_C2H2_sf"/>
</dbReference>
<dbReference type="RefSeq" id="XP_028270590.1">
    <property type="nucleotide sequence ID" value="XM_028414789.1"/>
</dbReference>
<dbReference type="InParanoid" id="A0A6P7J236"/>
<reference evidence="12" key="1">
    <citation type="submission" date="2025-08" db="UniProtKB">
        <authorList>
            <consortium name="RefSeq"/>
        </authorList>
    </citation>
    <scope>IDENTIFICATION</scope>
</reference>
<dbReference type="Gene3D" id="3.30.160.60">
    <property type="entry name" value="Classic Zinc Finger"/>
    <property type="match status" value="4"/>
</dbReference>
<evidence type="ECO:0000256" key="5">
    <source>
        <dbReference type="ARBA" id="ARBA00022833"/>
    </source>
</evidence>
<keyword evidence="11" id="KW-1185">Reference proteome</keyword>
<protein>
    <submittedName>
        <fullName evidence="12">Zinc finger protein 347-like isoform X1</fullName>
    </submittedName>
</protein>
<evidence type="ECO:0000256" key="8">
    <source>
        <dbReference type="SAM" id="Coils"/>
    </source>
</evidence>
<dbReference type="SUPFAM" id="SSF57667">
    <property type="entry name" value="beta-beta-alpha zinc fingers"/>
    <property type="match status" value="2"/>
</dbReference>
<dbReference type="GO" id="GO:0005634">
    <property type="term" value="C:nucleus"/>
    <property type="evidence" value="ECO:0007669"/>
    <property type="project" value="UniProtKB-SubCell"/>
</dbReference>
<dbReference type="PROSITE" id="PS50157">
    <property type="entry name" value="ZINC_FINGER_C2H2_2"/>
    <property type="match status" value="4"/>
</dbReference>
<feature type="coiled-coil region" evidence="8">
    <location>
        <begin position="16"/>
        <end position="43"/>
    </location>
</feature>
<evidence type="ECO:0000313" key="12">
    <source>
        <dbReference type="RefSeq" id="XP_028270590.1"/>
    </source>
</evidence>
<dbReference type="GO" id="GO:0010468">
    <property type="term" value="P:regulation of gene expression"/>
    <property type="evidence" value="ECO:0007669"/>
    <property type="project" value="TreeGrafter"/>
</dbReference>
<keyword evidence="5" id="KW-0862">Zinc</keyword>
<evidence type="ECO:0000256" key="2">
    <source>
        <dbReference type="ARBA" id="ARBA00022723"/>
    </source>
</evidence>
<evidence type="ECO:0000256" key="9">
    <source>
        <dbReference type="SAM" id="MobiDB-lite"/>
    </source>
</evidence>
<dbReference type="Proteomes" id="UP000515145">
    <property type="component" value="Chromosome 9"/>
</dbReference>
<comment type="subcellular location">
    <subcellularLocation>
        <location evidence="1">Nucleus</location>
    </subcellularLocation>
</comment>
<keyword evidence="4 7" id="KW-0863">Zinc-finger</keyword>
<feature type="region of interest" description="Disordered" evidence="9">
    <location>
        <begin position="183"/>
        <end position="219"/>
    </location>
</feature>
<feature type="region of interest" description="Disordered" evidence="9">
    <location>
        <begin position="84"/>
        <end position="109"/>
    </location>
</feature>
<evidence type="ECO:0000256" key="7">
    <source>
        <dbReference type="PROSITE-ProRule" id="PRU00042"/>
    </source>
</evidence>